<protein>
    <submittedName>
        <fullName evidence="1">Uncharacterized protein</fullName>
    </submittedName>
</protein>
<feature type="non-terminal residue" evidence="1">
    <location>
        <position position="129"/>
    </location>
</feature>
<evidence type="ECO:0000313" key="1">
    <source>
        <dbReference type="EMBL" id="KAK3044337.1"/>
    </source>
</evidence>
<dbReference type="EMBL" id="JAWDJW010012080">
    <property type="protein sequence ID" value="KAK3044337.1"/>
    <property type="molecule type" value="Genomic_DNA"/>
</dbReference>
<accession>A0ACC3CTA7</accession>
<dbReference type="Proteomes" id="UP001186974">
    <property type="component" value="Unassembled WGS sequence"/>
</dbReference>
<organism evidence="1 2">
    <name type="scientific">Coniosporium uncinatum</name>
    <dbReference type="NCBI Taxonomy" id="93489"/>
    <lineage>
        <taxon>Eukaryota</taxon>
        <taxon>Fungi</taxon>
        <taxon>Dikarya</taxon>
        <taxon>Ascomycota</taxon>
        <taxon>Pezizomycotina</taxon>
        <taxon>Dothideomycetes</taxon>
        <taxon>Dothideomycetes incertae sedis</taxon>
        <taxon>Coniosporium</taxon>
    </lineage>
</organism>
<reference evidence="1" key="1">
    <citation type="submission" date="2024-09" db="EMBL/GenBank/DDBJ databases">
        <title>Black Yeasts Isolated from many extreme environments.</title>
        <authorList>
            <person name="Coleine C."/>
            <person name="Stajich J.E."/>
            <person name="Selbmann L."/>
        </authorList>
    </citation>
    <scope>NUCLEOTIDE SEQUENCE</scope>
    <source>
        <strain evidence="1">CCFEE 5737</strain>
    </source>
</reference>
<comment type="caution">
    <text evidence="1">The sequence shown here is derived from an EMBL/GenBank/DDBJ whole genome shotgun (WGS) entry which is preliminary data.</text>
</comment>
<keyword evidence="2" id="KW-1185">Reference proteome</keyword>
<evidence type="ECO:0000313" key="2">
    <source>
        <dbReference type="Proteomes" id="UP001186974"/>
    </source>
</evidence>
<sequence length="129" mass="14406">MKNRHELASEAADLHGAHLPSSWEALVKQQNSNTRLGLNRTGYGNEAAKHLQRTWSAEVTLRVAGPAEPVWTKRVRGAQQSRARAKAISIFVVRSEESDWNSWVSWTSCELCPPRSEAMLIRPGTDDAK</sequence>
<name>A0ACC3CTA7_9PEZI</name>
<gene>
    <name evidence="1" type="ORF">LTS18_001543</name>
</gene>
<proteinExistence type="predicted"/>